<dbReference type="InterPro" id="IPR050105">
    <property type="entry name" value="MoCo_biosynth_MoaA/MoaC"/>
</dbReference>
<gene>
    <name evidence="15" type="ORF">MNBD_PLANCTO03-1741</name>
</gene>
<dbReference type="PROSITE" id="PS01305">
    <property type="entry name" value="MOAA_NIFB_PQQE"/>
    <property type="match status" value="1"/>
</dbReference>
<evidence type="ECO:0000256" key="7">
    <source>
        <dbReference type="ARBA" id="ARBA00023004"/>
    </source>
</evidence>
<dbReference type="EC" id="4.1.99.22" evidence="2"/>
<keyword evidence="3" id="KW-0004">4Fe-4S</keyword>
<dbReference type="SUPFAM" id="SSF102114">
    <property type="entry name" value="Radical SAM enzymes"/>
    <property type="match status" value="1"/>
</dbReference>
<dbReference type="EMBL" id="UOGK01000394">
    <property type="protein sequence ID" value="VAX40450.1"/>
    <property type="molecule type" value="Genomic_DNA"/>
</dbReference>
<protein>
    <recommendedName>
        <fullName evidence="2">GTP 3',8-cyclase</fullName>
        <ecNumber evidence="2">4.1.99.22</ecNumber>
    </recommendedName>
</protein>
<dbReference type="InterPro" id="IPR040064">
    <property type="entry name" value="MoaA-like"/>
</dbReference>
<dbReference type="PANTHER" id="PTHR22960">
    <property type="entry name" value="MOLYBDOPTERIN COFACTOR SYNTHESIS PROTEIN A"/>
    <property type="match status" value="1"/>
</dbReference>
<evidence type="ECO:0000256" key="10">
    <source>
        <dbReference type="ARBA" id="ARBA00023150"/>
    </source>
</evidence>
<dbReference type="HAMAP" id="MF_01225_B">
    <property type="entry name" value="MoaA_B"/>
    <property type="match status" value="1"/>
</dbReference>
<dbReference type="AlphaFoldDB" id="A0A3B1DY27"/>
<dbReference type="InterPro" id="IPR006638">
    <property type="entry name" value="Elp3/MiaA/NifB-like_rSAM"/>
</dbReference>
<comment type="cofactor">
    <cofactor evidence="1">
        <name>[4Fe-4S] cluster</name>
        <dbReference type="ChEBI" id="CHEBI:49883"/>
    </cofactor>
</comment>
<dbReference type="CDD" id="cd01335">
    <property type="entry name" value="Radical_SAM"/>
    <property type="match status" value="1"/>
</dbReference>
<dbReference type="PANTHER" id="PTHR22960:SF0">
    <property type="entry name" value="MOLYBDENUM COFACTOR BIOSYNTHESIS PROTEIN 1"/>
    <property type="match status" value="1"/>
</dbReference>
<evidence type="ECO:0000256" key="13">
    <source>
        <dbReference type="SAM" id="MobiDB-lite"/>
    </source>
</evidence>
<dbReference type="Gene3D" id="3.20.20.70">
    <property type="entry name" value="Aldolase class I"/>
    <property type="match status" value="1"/>
</dbReference>
<evidence type="ECO:0000256" key="11">
    <source>
        <dbReference type="ARBA" id="ARBA00023239"/>
    </source>
</evidence>
<dbReference type="GO" id="GO:0046872">
    <property type="term" value="F:metal ion binding"/>
    <property type="evidence" value="ECO:0007669"/>
    <property type="project" value="UniProtKB-KW"/>
</dbReference>
<evidence type="ECO:0000256" key="8">
    <source>
        <dbReference type="ARBA" id="ARBA00023014"/>
    </source>
</evidence>
<proteinExistence type="inferred from homology"/>
<dbReference type="InterPro" id="IPR007197">
    <property type="entry name" value="rSAM"/>
</dbReference>
<dbReference type="SFLD" id="SFLDS00029">
    <property type="entry name" value="Radical_SAM"/>
    <property type="match status" value="1"/>
</dbReference>
<dbReference type="InterPro" id="IPR013483">
    <property type="entry name" value="MoaA"/>
</dbReference>
<keyword evidence="6" id="KW-0547">Nucleotide-binding</keyword>
<evidence type="ECO:0000256" key="12">
    <source>
        <dbReference type="ARBA" id="ARBA00048697"/>
    </source>
</evidence>
<feature type="region of interest" description="Disordered" evidence="13">
    <location>
        <begin position="336"/>
        <end position="355"/>
    </location>
</feature>
<dbReference type="SFLD" id="SFLDG01067">
    <property type="entry name" value="SPASM/twitch_domain_containing"/>
    <property type="match status" value="1"/>
</dbReference>
<dbReference type="GO" id="GO:0005525">
    <property type="term" value="F:GTP binding"/>
    <property type="evidence" value="ECO:0007669"/>
    <property type="project" value="UniProtKB-KW"/>
</dbReference>
<evidence type="ECO:0000256" key="5">
    <source>
        <dbReference type="ARBA" id="ARBA00022723"/>
    </source>
</evidence>
<dbReference type="SFLD" id="SFLDG01386">
    <property type="entry name" value="main_SPASM_domain-containing"/>
    <property type="match status" value="1"/>
</dbReference>
<dbReference type="GO" id="GO:0006777">
    <property type="term" value="P:Mo-molybdopterin cofactor biosynthetic process"/>
    <property type="evidence" value="ECO:0007669"/>
    <property type="project" value="UniProtKB-KW"/>
</dbReference>
<evidence type="ECO:0000256" key="1">
    <source>
        <dbReference type="ARBA" id="ARBA00001966"/>
    </source>
</evidence>
<dbReference type="GO" id="GO:0051539">
    <property type="term" value="F:4 iron, 4 sulfur cluster binding"/>
    <property type="evidence" value="ECO:0007669"/>
    <property type="project" value="UniProtKB-KW"/>
</dbReference>
<evidence type="ECO:0000313" key="15">
    <source>
        <dbReference type="EMBL" id="VAX40450.1"/>
    </source>
</evidence>
<comment type="catalytic activity">
    <reaction evidence="12">
        <text>GTP + AH2 + S-adenosyl-L-methionine = (8S)-3',8-cyclo-7,8-dihydroguanosine 5'-triphosphate + 5'-deoxyadenosine + L-methionine + A + H(+)</text>
        <dbReference type="Rhea" id="RHEA:49576"/>
        <dbReference type="ChEBI" id="CHEBI:13193"/>
        <dbReference type="ChEBI" id="CHEBI:15378"/>
        <dbReference type="ChEBI" id="CHEBI:17319"/>
        <dbReference type="ChEBI" id="CHEBI:17499"/>
        <dbReference type="ChEBI" id="CHEBI:37565"/>
        <dbReference type="ChEBI" id="CHEBI:57844"/>
        <dbReference type="ChEBI" id="CHEBI:59789"/>
        <dbReference type="ChEBI" id="CHEBI:131766"/>
        <dbReference type="EC" id="4.1.99.22"/>
    </reaction>
</comment>
<keyword evidence="11 15" id="KW-0456">Lyase</keyword>
<dbReference type="InterPro" id="IPR013785">
    <property type="entry name" value="Aldolase_TIM"/>
</dbReference>
<feature type="domain" description="Radical SAM core" evidence="14">
    <location>
        <begin position="32"/>
        <end position="247"/>
    </location>
</feature>
<evidence type="ECO:0000259" key="14">
    <source>
        <dbReference type="PROSITE" id="PS51918"/>
    </source>
</evidence>
<dbReference type="Pfam" id="PF06463">
    <property type="entry name" value="Mob_synth_C"/>
    <property type="match status" value="1"/>
</dbReference>
<evidence type="ECO:0000256" key="9">
    <source>
        <dbReference type="ARBA" id="ARBA00023134"/>
    </source>
</evidence>
<keyword evidence="5" id="KW-0479">Metal-binding</keyword>
<dbReference type="SMART" id="SM00729">
    <property type="entry name" value="Elp3"/>
    <property type="match status" value="1"/>
</dbReference>
<keyword evidence="9" id="KW-0342">GTP-binding</keyword>
<name>A0A3B1DY27_9ZZZZ</name>
<dbReference type="GO" id="GO:0061799">
    <property type="term" value="F:cyclic pyranopterin monophosphate synthase activity"/>
    <property type="evidence" value="ECO:0007669"/>
    <property type="project" value="TreeGrafter"/>
</dbReference>
<evidence type="ECO:0000256" key="3">
    <source>
        <dbReference type="ARBA" id="ARBA00022485"/>
    </source>
</evidence>
<keyword evidence="8" id="KW-0411">Iron-sulfur</keyword>
<keyword evidence="7" id="KW-0408">Iron</keyword>
<accession>A0A3B1DY27</accession>
<keyword evidence="4" id="KW-0949">S-adenosyl-L-methionine</keyword>
<reference evidence="15" key="1">
    <citation type="submission" date="2018-06" db="EMBL/GenBank/DDBJ databases">
        <authorList>
            <person name="Zhirakovskaya E."/>
        </authorList>
    </citation>
    <scope>NUCLEOTIDE SEQUENCE</scope>
</reference>
<evidence type="ECO:0000256" key="4">
    <source>
        <dbReference type="ARBA" id="ARBA00022691"/>
    </source>
</evidence>
<evidence type="ECO:0000256" key="2">
    <source>
        <dbReference type="ARBA" id="ARBA00012167"/>
    </source>
</evidence>
<dbReference type="UniPathway" id="UPA00344"/>
<dbReference type="InterPro" id="IPR058240">
    <property type="entry name" value="rSAM_sf"/>
</dbReference>
<dbReference type="PROSITE" id="PS51918">
    <property type="entry name" value="RADICAL_SAM"/>
    <property type="match status" value="1"/>
</dbReference>
<dbReference type="NCBIfam" id="TIGR02666">
    <property type="entry name" value="moaA"/>
    <property type="match status" value="1"/>
</dbReference>
<dbReference type="CDD" id="cd21117">
    <property type="entry name" value="Twitch_MoaA"/>
    <property type="match status" value="1"/>
</dbReference>
<keyword evidence="10" id="KW-0501">Molybdenum cofactor biosynthesis</keyword>
<organism evidence="15">
    <name type="scientific">hydrothermal vent metagenome</name>
    <dbReference type="NCBI Taxonomy" id="652676"/>
    <lineage>
        <taxon>unclassified sequences</taxon>
        <taxon>metagenomes</taxon>
        <taxon>ecological metagenomes</taxon>
    </lineage>
</organism>
<evidence type="ECO:0000256" key="6">
    <source>
        <dbReference type="ARBA" id="ARBA00022741"/>
    </source>
</evidence>
<dbReference type="InterPro" id="IPR000385">
    <property type="entry name" value="MoaA_NifB_PqqE_Fe-S-bd_CS"/>
</dbReference>
<sequence length="355" mass="39441">MSLSLPQFGKPLRVEAPSAQLRGARPTHLIDSHGRRIRDLRLSLTDRCNFRCTYCMDPDVRFRRRTELLTEAEMLRLARIFAGFGIDRIRLTGGEPTLYPTLPELLTELTALGMRDIAMTTNGSLATEADLAAWYNAGLHRLSVSLDTLRPDRFTALTRATSSPERVIETVRLAKRVGMHPVKINAVVMRGLNDDELVDFARLARELAVEVRFIEFMPLDSGRRWGREAVVSADEMLEQIEAIFPLRDTSRERTCSPAQRFAFADGAPGGIGIIASVTRPFCNACSRIRITADGKLMPCLFSTAEWDLRTIMREGGSDDDLASTIVEATLAKQAGHTIASPHYQQPDRPMSAIGG</sequence>
<dbReference type="Pfam" id="PF04055">
    <property type="entry name" value="Radical_SAM"/>
    <property type="match status" value="1"/>
</dbReference>
<dbReference type="GO" id="GO:0061798">
    <property type="term" value="F:GTP 3',8'-cyclase activity"/>
    <property type="evidence" value="ECO:0007669"/>
    <property type="project" value="UniProtKB-EC"/>
</dbReference>
<dbReference type="SFLD" id="SFLDG01383">
    <property type="entry name" value="cyclic_pyranopterin_phosphate"/>
    <property type="match status" value="1"/>
</dbReference>
<dbReference type="InterPro" id="IPR010505">
    <property type="entry name" value="MoaA_twitch"/>
</dbReference>